<proteinExistence type="inferred from homology"/>
<dbReference type="EMBL" id="BRVP01000033">
    <property type="protein sequence ID" value="GLB54074.1"/>
    <property type="molecule type" value="Genomic_DNA"/>
</dbReference>
<dbReference type="FunFam" id="3.60.110.10:FF:000004">
    <property type="entry name" value="Carbon-nitrogen hydrolase"/>
    <property type="match status" value="1"/>
</dbReference>
<evidence type="ECO:0000313" key="7">
    <source>
        <dbReference type="EMBL" id="GLB54074.1"/>
    </source>
</evidence>
<name>A0A9W6B9B4_9FLAO</name>
<reference evidence="7" key="1">
    <citation type="submission" date="2022-07" db="EMBL/GenBank/DDBJ databases">
        <title>Taxonomy of Novel Oxalotrophic and Methylotrophic Bacteria.</title>
        <authorList>
            <person name="Sahin N."/>
            <person name="Tani A."/>
        </authorList>
    </citation>
    <scope>NUCLEOTIDE SEQUENCE</scope>
    <source>
        <strain evidence="7">AM327</strain>
    </source>
</reference>
<evidence type="ECO:0000256" key="4">
    <source>
        <dbReference type="ARBA" id="ARBA00052904"/>
    </source>
</evidence>
<dbReference type="GO" id="GO:0050152">
    <property type="term" value="F:omega-amidase activity"/>
    <property type="evidence" value="ECO:0007669"/>
    <property type="project" value="UniProtKB-EC"/>
</dbReference>
<evidence type="ECO:0000256" key="3">
    <source>
        <dbReference type="ARBA" id="ARBA00039118"/>
    </source>
</evidence>
<dbReference type="CDD" id="cd07575">
    <property type="entry name" value="Xc-1258_like"/>
    <property type="match status" value="1"/>
</dbReference>
<dbReference type="InterPro" id="IPR036526">
    <property type="entry name" value="C-N_Hydrolase_sf"/>
</dbReference>
<dbReference type="Gene3D" id="3.60.110.10">
    <property type="entry name" value="Carbon-nitrogen hydrolase"/>
    <property type="match status" value="1"/>
</dbReference>
<dbReference type="SUPFAM" id="SSF56317">
    <property type="entry name" value="Carbon-nitrogen hydrolase"/>
    <property type="match status" value="1"/>
</dbReference>
<dbReference type="AlphaFoldDB" id="A0A9W6B9B4"/>
<feature type="domain" description="CN hydrolase" evidence="6">
    <location>
        <begin position="5"/>
        <end position="235"/>
    </location>
</feature>
<evidence type="ECO:0000256" key="2">
    <source>
        <dbReference type="ARBA" id="ARBA00022801"/>
    </source>
</evidence>
<evidence type="ECO:0000259" key="6">
    <source>
        <dbReference type="PROSITE" id="PS50263"/>
    </source>
</evidence>
<evidence type="ECO:0000313" key="8">
    <source>
        <dbReference type="Proteomes" id="UP001143545"/>
    </source>
</evidence>
<dbReference type="PROSITE" id="PS50263">
    <property type="entry name" value="CN_HYDROLASE"/>
    <property type="match status" value="1"/>
</dbReference>
<dbReference type="Pfam" id="PF00795">
    <property type="entry name" value="CN_hydrolase"/>
    <property type="match status" value="1"/>
</dbReference>
<dbReference type="InterPro" id="IPR052737">
    <property type="entry name" value="Omega-amidase_YafV"/>
</dbReference>
<dbReference type="RefSeq" id="WP_281756454.1">
    <property type="nucleotide sequence ID" value="NZ_BRVP01000033.1"/>
</dbReference>
<dbReference type="InterPro" id="IPR003010">
    <property type="entry name" value="C-N_Hydrolase"/>
</dbReference>
<comment type="caution">
    <text evidence="7">The sequence shown here is derived from an EMBL/GenBank/DDBJ whole genome shotgun (WGS) entry which is preliminary data.</text>
</comment>
<evidence type="ECO:0000256" key="1">
    <source>
        <dbReference type="ARBA" id="ARBA00010613"/>
    </source>
</evidence>
<dbReference type="PANTHER" id="PTHR47799">
    <property type="entry name" value="OMEGA-AMIDASE YAFV"/>
    <property type="match status" value="1"/>
</dbReference>
<keyword evidence="2 7" id="KW-0378">Hydrolase</keyword>
<keyword evidence="8" id="KW-1185">Reference proteome</keyword>
<evidence type="ECO:0000256" key="5">
    <source>
        <dbReference type="ARBA" id="ARBA00072139"/>
    </source>
</evidence>
<dbReference type="EC" id="3.5.1.3" evidence="3"/>
<dbReference type="NCBIfam" id="NF007757">
    <property type="entry name" value="PRK10438.1"/>
    <property type="match status" value="1"/>
</dbReference>
<protein>
    <recommendedName>
        <fullName evidence="5">Omega-amidase YafV</fullName>
        <ecNumber evidence="3">3.5.1.3</ecNumber>
    </recommendedName>
</protein>
<comment type="catalytic activity">
    <reaction evidence="4">
        <text>a monoamide of a dicarboxylate + H2O = a dicarboxylate + NH4(+)</text>
        <dbReference type="Rhea" id="RHEA:11716"/>
        <dbReference type="ChEBI" id="CHEBI:15377"/>
        <dbReference type="ChEBI" id="CHEBI:28938"/>
        <dbReference type="ChEBI" id="CHEBI:28965"/>
        <dbReference type="ChEBI" id="CHEBI:77450"/>
        <dbReference type="EC" id="3.5.1.3"/>
    </reaction>
</comment>
<dbReference type="GO" id="GO:0106008">
    <property type="term" value="F:2-oxoglutaramate amidase activity"/>
    <property type="evidence" value="ECO:0007669"/>
    <property type="project" value="TreeGrafter"/>
</dbReference>
<accession>A0A9W6B9B4</accession>
<dbReference type="Proteomes" id="UP001143545">
    <property type="component" value="Unassembled WGS sequence"/>
</dbReference>
<organism evidence="7 8">
    <name type="scientific">Neptunitalea chrysea</name>
    <dbReference type="NCBI Taxonomy" id="1647581"/>
    <lineage>
        <taxon>Bacteria</taxon>
        <taxon>Pseudomonadati</taxon>
        <taxon>Bacteroidota</taxon>
        <taxon>Flavobacteriia</taxon>
        <taxon>Flavobacteriales</taxon>
        <taxon>Flavobacteriaceae</taxon>
        <taxon>Neptunitalea</taxon>
    </lineage>
</organism>
<comment type="similarity">
    <text evidence="1">Belongs to the carbon-nitrogen hydrolase superfamily. NIT1/NIT2 family.</text>
</comment>
<dbReference type="PANTHER" id="PTHR47799:SF1">
    <property type="entry name" value="OMEGA-AMIDASE YAFV"/>
    <property type="match status" value="1"/>
</dbReference>
<sequence length="258" mass="29556">MKEELNIALVQANLVWEYPEANRAHLKELLEQSALADVYVLPEMFTTGFTMNASAFSETMDGTTVAWMRSLAKEKGAAIAGSMICEEQGKFYNRFVFVTETGEVNFYNKRHTFTLVGEERVYNRGEEKVIVDYKGWRLCLQVCYDLRFPVWARNVEVYDVLLYTANWPVKRIDAWDALLKARAIENMSYVVGVNRVGKDGNEILYNGHSAAFGVLGAPLVFSEDKEEVLVATLNYGVLTELRDRFKFLDDQDRFDIHV</sequence>
<gene>
    <name evidence="7" type="ORF">NBRC110019_31150</name>
</gene>